<dbReference type="GO" id="GO:0008915">
    <property type="term" value="F:lipid-A-disaccharide synthase activity"/>
    <property type="evidence" value="ECO:0007669"/>
    <property type="project" value="UniProtKB-UniRule"/>
</dbReference>
<comment type="catalytic activity">
    <reaction evidence="9">
        <text>a lipid X + a UDP-2-N,3-O-bis[(3R)-3-hydroxyacyl]-alpha-D-glucosamine = a lipid A disaccharide + UDP + H(+)</text>
        <dbReference type="Rhea" id="RHEA:67828"/>
        <dbReference type="ChEBI" id="CHEBI:15378"/>
        <dbReference type="ChEBI" id="CHEBI:58223"/>
        <dbReference type="ChEBI" id="CHEBI:137748"/>
        <dbReference type="ChEBI" id="CHEBI:176338"/>
        <dbReference type="ChEBI" id="CHEBI:176343"/>
        <dbReference type="EC" id="2.4.1.182"/>
    </reaction>
</comment>
<gene>
    <name evidence="11" type="ORF">JETT_1515</name>
</gene>
<accession>A0A533QHP2</accession>
<proteinExistence type="predicted"/>
<keyword evidence="8" id="KW-0443">Lipid metabolism</keyword>
<reference evidence="11 12" key="1">
    <citation type="submission" date="2019-04" db="EMBL/GenBank/DDBJ databases">
        <title>Genome of a novel bacterium Candidatus Jettenia ecosi reconstructed from metagenome of an anammox bioreactor.</title>
        <authorList>
            <person name="Mardanov A.V."/>
            <person name="Beletsky A.V."/>
            <person name="Ravin N.V."/>
            <person name="Botchkova E.A."/>
            <person name="Litti Y.V."/>
            <person name="Nozhevnikova A.N."/>
        </authorList>
    </citation>
    <scope>NUCLEOTIDE SEQUENCE [LARGE SCALE GENOMIC DNA]</scope>
    <source>
        <strain evidence="11">J2</strain>
    </source>
</reference>
<evidence type="ECO:0000256" key="10">
    <source>
        <dbReference type="NCBIfam" id="TIGR00215"/>
    </source>
</evidence>
<evidence type="ECO:0000313" key="12">
    <source>
        <dbReference type="Proteomes" id="UP000319783"/>
    </source>
</evidence>
<sequence>MPEMYKKIFMSAGDSSGDIHGANLMRCMLEKDPHIKFYGLGRENMKHAGLHCLHDMSKKSLMWLHVLKELSAFLRMKKDCIHFFKKEIPQAVILIDYCGFNFHLARAAKKCKIPVIYYISPQIWAHGPWRVKKMKKLVDKVIVIYPFEKQFYENAGISATYAGHPLFDEIYKSGVDEKIVSELKEQWGDNIISLIPGSRKQEIVRLLPLLLQSALQIQQAIPSAQFIVSCSNEQHFDLIHALVKDSKICCKIIVGNIHEIIKASKLCIAGAGTVTLQVAYYLKPMIIVYKISPFAYFIAKPFLTTPYIGLVNKLANKMIVPELLMYRGDYTWLAHEAVQLLHNTQKREACIRDLSLLIHEIAKPGASEHAADSILNLLNSEFLARL</sequence>
<dbReference type="GO" id="GO:0016020">
    <property type="term" value="C:membrane"/>
    <property type="evidence" value="ECO:0007669"/>
    <property type="project" value="GOC"/>
</dbReference>
<evidence type="ECO:0000313" key="11">
    <source>
        <dbReference type="EMBL" id="TLD42191.1"/>
    </source>
</evidence>
<dbReference type="EC" id="2.4.1.182" evidence="2 10"/>
<keyword evidence="5" id="KW-0441">Lipid A biosynthesis</keyword>
<evidence type="ECO:0000256" key="3">
    <source>
        <dbReference type="ARBA" id="ARBA00020902"/>
    </source>
</evidence>
<evidence type="ECO:0000256" key="6">
    <source>
        <dbReference type="ARBA" id="ARBA00022676"/>
    </source>
</evidence>
<name>A0A533QHP2_9BACT</name>
<dbReference type="NCBIfam" id="TIGR00215">
    <property type="entry name" value="lpxB"/>
    <property type="match status" value="1"/>
</dbReference>
<comment type="function">
    <text evidence="1">Condensation of UDP-2,3-diacylglucosamine and 2,3-diacylglucosamine-1-phosphate to form lipid A disaccharide, a precursor of lipid A, a phosphorylated glycolipid that anchors the lipopolysaccharide to the outer membrane of the cell.</text>
</comment>
<protein>
    <recommendedName>
        <fullName evidence="3 10">Lipid-A-disaccharide synthase</fullName>
        <ecNumber evidence="2 10">2.4.1.182</ecNumber>
    </recommendedName>
</protein>
<evidence type="ECO:0000256" key="1">
    <source>
        <dbReference type="ARBA" id="ARBA00002056"/>
    </source>
</evidence>
<comment type="caution">
    <text evidence="11">The sequence shown here is derived from an EMBL/GenBank/DDBJ whole genome shotgun (WGS) entry which is preliminary data.</text>
</comment>
<evidence type="ECO:0000256" key="4">
    <source>
        <dbReference type="ARBA" id="ARBA00022516"/>
    </source>
</evidence>
<dbReference type="InterPro" id="IPR003835">
    <property type="entry name" value="Glyco_trans_19"/>
</dbReference>
<dbReference type="Pfam" id="PF02684">
    <property type="entry name" value="LpxB"/>
    <property type="match status" value="1"/>
</dbReference>
<keyword evidence="6" id="KW-0328">Glycosyltransferase</keyword>
<evidence type="ECO:0000256" key="2">
    <source>
        <dbReference type="ARBA" id="ARBA00012687"/>
    </source>
</evidence>
<evidence type="ECO:0000256" key="8">
    <source>
        <dbReference type="ARBA" id="ARBA00023098"/>
    </source>
</evidence>
<organism evidence="11 12">
    <name type="scientific">Candidatus Jettenia ecosi</name>
    <dbReference type="NCBI Taxonomy" id="2494326"/>
    <lineage>
        <taxon>Bacteria</taxon>
        <taxon>Pseudomonadati</taxon>
        <taxon>Planctomycetota</taxon>
        <taxon>Candidatus Brocadiia</taxon>
        <taxon>Candidatus Brocadiales</taxon>
        <taxon>Candidatus Brocadiaceae</taxon>
        <taxon>Candidatus Jettenia</taxon>
    </lineage>
</organism>
<dbReference type="GO" id="GO:0009245">
    <property type="term" value="P:lipid A biosynthetic process"/>
    <property type="evidence" value="ECO:0007669"/>
    <property type="project" value="UniProtKB-UniRule"/>
</dbReference>
<keyword evidence="4" id="KW-0444">Lipid biosynthesis</keyword>
<dbReference type="Proteomes" id="UP000319783">
    <property type="component" value="Unassembled WGS sequence"/>
</dbReference>
<dbReference type="EMBL" id="SULG01000025">
    <property type="protein sequence ID" value="TLD42191.1"/>
    <property type="molecule type" value="Genomic_DNA"/>
</dbReference>
<dbReference type="PANTHER" id="PTHR30372">
    <property type="entry name" value="LIPID-A-DISACCHARIDE SYNTHASE"/>
    <property type="match status" value="1"/>
</dbReference>
<evidence type="ECO:0000256" key="7">
    <source>
        <dbReference type="ARBA" id="ARBA00022679"/>
    </source>
</evidence>
<evidence type="ECO:0000256" key="5">
    <source>
        <dbReference type="ARBA" id="ARBA00022556"/>
    </source>
</evidence>
<dbReference type="SUPFAM" id="SSF53756">
    <property type="entry name" value="UDP-Glycosyltransferase/glycogen phosphorylase"/>
    <property type="match status" value="1"/>
</dbReference>
<dbReference type="PANTHER" id="PTHR30372:SF4">
    <property type="entry name" value="LIPID-A-DISACCHARIDE SYNTHASE, MITOCHONDRIAL-RELATED"/>
    <property type="match status" value="1"/>
</dbReference>
<dbReference type="AlphaFoldDB" id="A0A533QHP2"/>
<dbReference type="GO" id="GO:0005543">
    <property type="term" value="F:phospholipid binding"/>
    <property type="evidence" value="ECO:0007669"/>
    <property type="project" value="TreeGrafter"/>
</dbReference>
<keyword evidence="7" id="KW-0808">Transferase</keyword>
<evidence type="ECO:0000256" key="9">
    <source>
        <dbReference type="ARBA" id="ARBA00048975"/>
    </source>
</evidence>